<keyword evidence="2" id="KW-1133">Transmembrane helix</keyword>
<accession>A0A1I1FLW5</accession>
<feature type="transmembrane region" description="Helical" evidence="2">
    <location>
        <begin position="83"/>
        <end position="101"/>
    </location>
</feature>
<feature type="transmembrane region" description="Helical" evidence="2">
    <location>
        <begin position="167"/>
        <end position="184"/>
    </location>
</feature>
<proteinExistence type="predicted"/>
<dbReference type="PANTHER" id="PTHR37312:SF1">
    <property type="entry name" value="MEMBRANE-BOUND ACYLTRANSFERASE YKRP-RELATED"/>
    <property type="match status" value="1"/>
</dbReference>
<feature type="transmembrane region" description="Helical" evidence="2">
    <location>
        <begin position="267"/>
        <end position="285"/>
    </location>
</feature>
<feature type="transmembrane region" description="Helical" evidence="2">
    <location>
        <begin position="143"/>
        <end position="161"/>
    </location>
</feature>
<feature type="transmembrane region" description="Helical" evidence="2">
    <location>
        <begin position="236"/>
        <end position="260"/>
    </location>
</feature>
<feature type="transmembrane region" description="Helical" evidence="2">
    <location>
        <begin position="196"/>
        <end position="216"/>
    </location>
</feature>
<dbReference type="InterPro" id="IPR002656">
    <property type="entry name" value="Acyl_transf_3_dom"/>
</dbReference>
<reference evidence="4 5" key="1">
    <citation type="submission" date="2016-10" db="EMBL/GenBank/DDBJ databases">
        <authorList>
            <person name="de Groot N.N."/>
        </authorList>
    </citation>
    <scope>NUCLEOTIDE SEQUENCE [LARGE SCALE GENOMIC DNA]</scope>
    <source>
        <strain evidence="4 5">CGMCC 4.5739</strain>
    </source>
</reference>
<dbReference type="PANTHER" id="PTHR37312">
    <property type="entry name" value="MEMBRANE-BOUND ACYLTRANSFERASE YKRP-RELATED"/>
    <property type="match status" value="1"/>
</dbReference>
<feature type="transmembrane region" description="Helical" evidence="2">
    <location>
        <begin position="305"/>
        <end position="325"/>
    </location>
</feature>
<organism evidence="4 5">
    <name type="scientific">Streptomyces aidingensis</name>
    <dbReference type="NCBI Taxonomy" id="910347"/>
    <lineage>
        <taxon>Bacteria</taxon>
        <taxon>Bacillati</taxon>
        <taxon>Actinomycetota</taxon>
        <taxon>Actinomycetes</taxon>
        <taxon>Kitasatosporales</taxon>
        <taxon>Streptomycetaceae</taxon>
        <taxon>Streptomyces</taxon>
    </lineage>
</organism>
<evidence type="ECO:0000259" key="3">
    <source>
        <dbReference type="Pfam" id="PF01757"/>
    </source>
</evidence>
<sequence>MTTDPPTSTEKNRQKARDPFFDNAKYLAVVLVAAGHSWEPLLGGSRSTAALYMFVYTFHMPAFVLIAGYFSRHFTGRPDQLRRLITGLGVPYLVFEVLYIAFHRKVTGGDHPFSLLDPYYVTWFLIALFIWRLTSPLWRVVRWPVPVAVLIAVAASVQPHLGDDFNIARVFQFLPFFVLGLRLGPEHFARLRTPGVRAAAAVAAPAGLAVAYWAAPRYTNRWFYRTYSAQELGYEWWAGALMTPALTAAGLLLTAAFLAWVPSRRTWFTALGVGTVYGYLLHGFLAKFSRWRDWYAAEWVQGPAGPVAVTLIAAAVMTLLCTAPVRRTFRALVEPSMDWAFRTGPAAAPAAEPAGPAESAEPAGPAPRAAGGRR</sequence>
<feature type="transmembrane region" description="Helical" evidence="2">
    <location>
        <begin position="113"/>
        <end position="131"/>
    </location>
</feature>
<evidence type="ECO:0000256" key="2">
    <source>
        <dbReference type="SAM" id="Phobius"/>
    </source>
</evidence>
<name>A0A1I1FLW5_9ACTN</name>
<dbReference type="GO" id="GO:0016747">
    <property type="term" value="F:acyltransferase activity, transferring groups other than amino-acyl groups"/>
    <property type="evidence" value="ECO:0007669"/>
    <property type="project" value="InterPro"/>
</dbReference>
<dbReference type="InterPro" id="IPR052734">
    <property type="entry name" value="Nod_factor_acetyltransferase"/>
</dbReference>
<dbReference type="RefSeq" id="WP_093837088.1">
    <property type="nucleotide sequence ID" value="NZ_FOLM01000001.1"/>
</dbReference>
<dbReference type="AlphaFoldDB" id="A0A1I1FLW5"/>
<dbReference type="Proteomes" id="UP000199207">
    <property type="component" value="Unassembled WGS sequence"/>
</dbReference>
<gene>
    <name evidence="4" type="ORF">SAMN05421773_101731</name>
</gene>
<feature type="domain" description="Acyltransferase 3" evidence="3">
    <location>
        <begin position="19"/>
        <end position="322"/>
    </location>
</feature>
<evidence type="ECO:0000313" key="5">
    <source>
        <dbReference type="Proteomes" id="UP000199207"/>
    </source>
</evidence>
<keyword evidence="2" id="KW-0812">Transmembrane</keyword>
<dbReference type="STRING" id="910347.SAMN05421773_101731"/>
<dbReference type="Pfam" id="PF01757">
    <property type="entry name" value="Acyl_transf_3"/>
    <property type="match status" value="1"/>
</dbReference>
<protein>
    <submittedName>
        <fullName evidence="4">Fucose 4-O-acetylase</fullName>
    </submittedName>
</protein>
<keyword evidence="5" id="KW-1185">Reference proteome</keyword>
<evidence type="ECO:0000313" key="4">
    <source>
        <dbReference type="EMBL" id="SFB98648.1"/>
    </source>
</evidence>
<dbReference type="EMBL" id="FOLM01000001">
    <property type="protein sequence ID" value="SFB98648.1"/>
    <property type="molecule type" value="Genomic_DNA"/>
</dbReference>
<feature type="region of interest" description="Disordered" evidence="1">
    <location>
        <begin position="346"/>
        <end position="374"/>
    </location>
</feature>
<evidence type="ECO:0000256" key="1">
    <source>
        <dbReference type="SAM" id="MobiDB-lite"/>
    </source>
</evidence>
<keyword evidence="2" id="KW-0472">Membrane</keyword>
<dbReference type="OrthoDB" id="6623990at2"/>
<feature type="transmembrane region" description="Helical" evidence="2">
    <location>
        <begin position="50"/>
        <end position="71"/>
    </location>
</feature>